<dbReference type="RefSeq" id="WP_209336709.1">
    <property type="nucleotide sequence ID" value="NZ_JAGIYY010000008.1"/>
</dbReference>
<name>A0A8J7UMS4_9HYPH</name>
<keyword evidence="2" id="KW-1185">Reference proteome</keyword>
<gene>
    <name evidence="1" type="ORF">J5Y06_18740</name>
</gene>
<evidence type="ECO:0000313" key="2">
    <source>
        <dbReference type="Proteomes" id="UP000666240"/>
    </source>
</evidence>
<dbReference type="AlphaFoldDB" id="A0A8J7UMS4"/>
<organism evidence="1 2">
    <name type="scientific">Tianweitania sediminis</name>
    <dbReference type="NCBI Taxonomy" id="1502156"/>
    <lineage>
        <taxon>Bacteria</taxon>
        <taxon>Pseudomonadati</taxon>
        <taxon>Pseudomonadota</taxon>
        <taxon>Alphaproteobacteria</taxon>
        <taxon>Hyphomicrobiales</taxon>
        <taxon>Phyllobacteriaceae</taxon>
        <taxon>Tianweitania</taxon>
    </lineage>
</organism>
<accession>A0A8J7UMS4</accession>
<dbReference type="Proteomes" id="UP000666240">
    <property type="component" value="Unassembled WGS sequence"/>
</dbReference>
<proteinExistence type="predicted"/>
<reference evidence="1" key="1">
    <citation type="submission" date="2021-03" db="EMBL/GenBank/DDBJ databases">
        <title>Genome sequencing and assembly of Tianweitania sediminis.</title>
        <authorList>
            <person name="Chhetri G."/>
        </authorList>
    </citation>
    <scope>NUCLEOTIDE SEQUENCE</scope>
    <source>
        <strain evidence="1">Z8</strain>
    </source>
</reference>
<sequence length="760" mass="84305">MDVVNFTEAEIVSPADLTAIGEFSREAFDARDQAALGWPAHWARITVSNSSSDVVTVSSGDYYEGDAVYSSKEVLTVNLQSFKPTIVSDERWMALILRGAEQVVQATRAFETGEEPLTESVPVNQSTPKYVRRVMSVVTQQGPISPAPAVVPTIAEDDCCIAFVRLKTTGIVEIVSNEASRVKSVFEIEGRLRVVELQISTIFKEIEAITTNLAAVAAAVKLVPPRELISQLTNDVSMVRQQLNFPAAARNYWFNQALVPDDWDLGHVDSIARIREGVRFQYAQQFLQTMEIVNPTNPDIRIIEDKFVLPAFTETLRLESPVGAGRQDISNTVHTVRTAHTGRRSTTLVRYGSTVNVCENTAGWESIGNRRAGEIFSVSGREYVSTGQTSNPWNQTELGQNGHAQYGVRSVIRDTITTTYTYYTTEEFGLNGAIFAQTFLNAQMMVLSSIDLYFTRVGATGDVRLALCEINPDGTPNYDEIITTVNKPVGQIANGWNKFTFSPALLEPGKRYAWFTVTTGNHQIAKNSGNQFTGGTLFSSSDGVWSQGSTTEDFSFRLYAAKFAKSRVEIEMDALQLADGMTEIELVYEGWEPAGTARVWQIQPYGTDEWIDLDDRDPNPLANLPPLVRLRLVMIGTQDLAPMIVMDQYTKQLTGRCRPDMQALSDEFTLGFTTTTLQTVTNVDNFDPAHHTFAPKIMIGSTVYTPSSTAVVVDPIKPKRRKVTANFTVPSTGVARYRWDMNSDNVVDMPFIQDVQANFY</sequence>
<evidence type="ECO:0000313" key="1">
    <source>
        <dbReference type="EMBL" id="MBP0440692.1"/>
    </source>
</evidence>
<dbReference type="EMBL" id="JAGIYY010000008">
    <property type="protein sequence ID" value="MBP0440692.1"/>
    <property type="molecule type" value="Genomic_DNA"/>
</dbReference>
<protein>
    <submittedName>
        <fullName evidence="1">Uncharacterized protein</fullName>
    </submittedName>
</protein>
<comment type="caution">
    <text evidence="1">The sequence shown here is derived from an EMBL/GenBank/DDBJ whole genome shotgun (WGS) entry which is preliminary data.</text>
</comment>